<organism evidence="3 4">
    <name type="scientific">Durio zibethinus</name>
    <name type="common">Durian</name>
    <dbReference type="NCBI Taxonomy" id="66656"/>
    <lineage>
        <taxon>Eukaryota</taxon>
        <taxon>Viridiplantae</taxon>
        <taxon>Streptophyta</taxon>
        <taxon>Embryophyta</taxon>
        <taxon>Tracheophyta</taxon>
        <taxon>Spermatophyta</taxon>
        <taxon>Magnoliopsida</taxon>
        <taxon>eudicotyledons</taxon>
        <taxon>Gunneridae</taxon>
        <taxon>Pentapetalae</taxon>
        <taxon>rosids</taxon>
        <taxon>malvids</taxon>
        <taxon>Malvales</taxon>
        <taxon>Malvaceae</taxon>
        <taxon>Helicteroideae</taxon>
        <taxon>Durio</taxon>
    </lineage>
</organism>
<gene>
    <name evidence="4" type="primary">LOC111303624</name>
</gene>
<dbReference type="AlphaFoldDB" id="A0A6P5ZT72"/>
<feature type="signal peptide" evidence="2">
    <location>
        <begin position="1"/>
        <end position="44"/>
    </location>
</feature>
<keyword evidence="2" id="KW-0732">Signal</keyword>
<evidence type="ECO:0000256" key="1">
    <source>
        <dbReference type="SAM" id="MobiDB-lite"/>
    </source>
</evidence>
<keyword evidence="3" id="KW-1185">Reference proteome</keyword>
<sequence>MLERAPPQHTKACSTCHHLQKMRGQVLVYLLLALLLLAASQLKGSQINVQAIESVHFKLRPRSPMPSSHTRNALPTWVEMKKIHKSPSGPNPVGNHRPPSRQ</sequence>
<protein>
    <submittedName>
        <fullName evidence="4">CLAVATA3/ESR (CLE)-related protein 46</fullName>
    </submittedName>
</protein>
<dbReference type="OrthoDB" id="912098at2759"/>
<evidence type="ECO:0000313" key="4">
    <source>
        <dbReference type="RefSeq" id="XP_022755752.1"/>
    </source>
</evidence>
<dbReference type="KEGG" id="dzi:111303624"/>
<reference evidence="4" key="1">
    <citation type="submission" date="2025-08" db="UniProtKB">
        <authorList>
            <consortium name="RefSeq"/>
        </authorList>
    </citation>
    <scope>IDENTIFICATION</scope>
    <source>
        <tissue evidence="4">Fruit stalk</tissue>
    </source>
</reference>
<evidence type="ECO:0000256" key="2">
    <source>
        <dbReference type="SAM" id="SignalP"/>
    </source>
</evidence>
<dbReference type="RefSeq" id="XP_022755752.1">
    <property type="nucleotide sequence ID" value="XM_022900017.1"/>
</dbReference>
<feature type="chain" id="PRO_5027843043" evidence="2">
    <location>
        <begin position="45"/>
        <end position="102"/>
    </location>
</feature>
<name>A0A6P5ZT72_DURZI</name>
<evidence type="ECO:0000313" key="3">
    <source>
        <dbReference type="Proteomes" id="UP000515121"/>
    </source>
</evidence>
<proteinExistence type="predicted"/>
<dbReference type="GeneID" id="111303624"/>
<accession>A0A6P5ZT72</accession>
<feature type="region of interest" description="Disordered" evidence="1">
    <location>
        <begin position="60"/>
        <end position="102"/>
    </location>
</feature>
<dbReference type="Proteomes" id="UP000515121">
    <property type="component" value="Unplaced"/>
</dbReference>